<protein>
    <submittedName>
        <fullName evidence="1">Uncharacterized protein</fullName>
    </submittedName>
</protein>
<comment type="caution">
    <text evidence="1">The sequence shown here is derived from an EMBL/GenBank/DDBJ whole genome shotgun (WGS) entry which is preliminary data.</text>
</comment>
<organism evidence="1 2">
    <name type="scientific">Cladophialophora psammophila CBS 110553</name>
    <dbReference type="NCBI Taxonomy" id="1182543"/>
    <lineage>
        <taxon>Eukaryota</taxon>
        <taxon>Fungi</taxon>
        <taxon>Dikarya</taxon>
        <taxon>Ascomycota</taxon>
        <taxon>Pezizomycotina</taxon>
        <taxon>Eurotiomycetes</taxon>
        <taxon>Chaetothyriomycetidae</taxon>
        <taxon>Chaetothyriales</taxon>
        <taxon>Herpotrichiellaceae</taxon>
        <taxon>Cladophialophora</taxon>
    </lineage>
</organism>
<sequence>MPANKANDMTHTQSKRLFAAECIEGAKGEEVIEVYSAYVSAADSAKVMEEAEAQDLTKRLFVAAYIEGALGEEAVEAYPAYVNVADSKKVLGE</sequence>
<accession>W9X1B9</accession>
<dbReference type="EMBL" id="AMGX01000003">
    <property type="protein sequence ID" value="EXJ73968.1"/>
    <property type="molecule type" value="Genomic_DNA"/>
</dbReference>
<reference evidence="1 2" key="1">
    <citation type="submission" date="2013-03" db="EMBL/GenBank/DDBJ databases">
        <title>The Genome Sequence of Cladophialophora psammophila CBS 110553.</title>
        <authorList>
            <consortium name="The Broad Institute Genomics Platform"/>
            <person name="Cuomo C."/>
            <person name="de Hoog S."/>
            <person name="Gorbushina A."/>
            <person name="Walker B."/>
            <person name="Young S.K."/>
            <person name="Zeng Q."/>
            <person name="Gargeya S."/>
            <person name="Fitzgerald M."/>
            <person name="Haas B."/>
            <person name="Abouelleil A."/>
            <person name="Allen A.W."/>
            <person name="Alvarado L."/>
            <person name="Arachchi H.M."/>
            <person name="Berlin A.M."/>
            <person name="Chapman S.B."/>
            <person name="Gainer-Dewar J."/>
            <person name="Goldberg J."/>
            <person name="Griggs A."/>
            <person name="Gujja S."/>
            <person name="Hansen M."/>
            <person name="Howarth C."/>
            <person name="Imamovic A."/>
            <person name="Ireland A."/>
            <person name="Larimer J."/>
            <person name="McCowan C."/>
            <person name="Murphy C."/>
            <person name="Pearson M."/>
            <person name="Poon T.W."/>
            <person name="Priest M."/>
            <person name="Roberts A."/>
            <person name="Saif S."/>
            <person name="Shea T."/>
            <person name="Sisk P."/>
            <person name="Sykes S."/>
            <person name="Wortman J."/>
            <person name="Nusbaum C."/>
            <person name="Birren B."/>
        </authorList>
    </citation>
    <scope>NUCLEOTIDE SEQUENCE [LARGE SCALE GENOMIC DNA]</scope>
    <source>
        <strain evidence="1 2">CBS 110553</strain>
    </source>
</reference>
<dbReference type="RefSeq" id="XP_007741068.1">
    <property type="nucleotide sequence ID" value="XM_007742878.1"/>
</dbReference>
<dbReference type="GeneID" id="19186995"/>
<dbReference type="OrthoDB" id="4158173at2759"/>
<evidence type="ECO:0000313" key="1">
    <source>
        <dbReference type="EMBL" id="EXJ73968.1"/>
    </source>
</evidence>
<keyword evidence="2" id="KW-1185">Reference proteome</keyword>
<dbReference type="AlphaFoldDB" id="W9X1B9"/>
<evidence type="ECO:0000313" key="2">
    <source>
        <dbReference type="Proteomes" id="UP000019471"/>
    </source>
</evidence>
<dbReference type="HOGENOM" id="CLU_147502_0_0_1"/>
<dbReference type="Proteomes" id="UP000019471">
    <property type="component" value="Unassembled WGS sequence"/>
</dbReference>
<gene>
    <name evidence="1" type="ORF">A1O5_02262</name>
</gene>
<proteinExistence type="predicted"/>
<name>W9X1B9_9EURO</name>